<evidence type="ECO:0000313" key="2">
    <source>
        <dbReference type="EMBL" id="OMJ85186.1"/>
    </source>
</evidence>
<proteinExistence type="predicted"/>
<keyword evidence="1" id="KW-0175">Coiled coil</keyword>
<keyword evidence="3" id="KW-1185">Reference proteome</keyword>
<comment type="caution">
    <text evidence="2">The sequence shown here is derived from an EMBL/GenBank/DDBJ whole genome shotgun (WGS) entry which is preliminary data.</text>
</comment>
<name>A0A1R2C859_9CILI</name>
<reference evidence="2 3" key="1">
    <citation type="submission" date="2016-11" db="EMBL/GenBank/DDBJ databases">
        <title>The macronuclear genome of Stentor coeruleus: a giant cell with tiny introns.</title>
        <authorList>
            <person name="Slabodnick M."/>
            <person name="Ruby J.G."/>
            <person name="Reiff S.B."/>
            <person name="Swart E.C."/>
            <person name="Gosai S."/>
            <person name="Prabakaran S."/>
            <person name="Witkowska E."/>
            <person name="Larue G.E."/>
            <person name="Fisher S."/>
            <person name="Freeman R.M."/>
            <person name="Gunawardena J."/>
            <person name="Chu W."/>
            <person name="Stover N.A."/>
            <person name="Gregory B.D."/>
            <person name="Nowacki M."/>
            <person name="Derisi J."/>
            <person name="Roy S.W."/>
            <person name="Marshall W.F."/>
            <person name="Sood P."/>
        </authorList>
    </citation>
    <scope>NUCLEOTIDE SEQUENCE [LARGE SCALE GENOMIC DNA]</scope>
    <source>
        <strain evidence="2">WM001</strain>
    </source>
</reference>
<gene>
    <name evidence="2" type="ORF">SteCoe_13581</name>
</gene>
<feature type="coiled-coil region" evidence="1">
    <location>
        <begin position="150"/>
        <end position="191"/>
    </location>
</feature>
<organism evidence="2 3">
    <name type="scientific">Stentor coeruleus</name>
    <dbReference type="NCBI Taxonomy" id="5963"/>
    <lineage>
        <taxon>Eukaryota</taxon>
        <taxon>Sar</taxon>
        <taxon>Alveolata</taxon>
        <taxon>Ciliophora</taxon>
        <taxon>Postciliodesmatophora</taxon>
        <taxon>Heterotrichea</taxon>
        <taxon>Heterotrichida</taxon>
        <taxon>Stentoridae</taxon>
        <taxon>Stentor</taxon>
    </lineage>
</organism>
<dbReference type="AlphaFoldDB" id="A0A1R2C859"/>
<dbReference type="Proteomes" id="UP000187209">
    <property type="component" value="Unassembled WGS sequence"/>
</dbReference>
<sequence>MSLICSFENCEYFAEFECDCLPPRKFCSNHFLDHSDESQCIGQNIKPLITSKILSIQKAQDILSQTEIELVNLTDLMTLIINRFFTESLSAIRTCKSLVMTSYLTQADPEELVSLYNINPYSSRKIDSFLELTRVFLNPFDFPSLYNSTHSELEEKITNSRFRLEELSKKVQELTEENNKLQEEIEDMMKSTGEIKKTLENPEQFIRSSGIFQKVVEDYKETEEKWKQAQITIEKTEVKVQEKINEIENLQVKAHEEAKNSIKTIKKQNKIFNNIALNRKLADMEKLGISFDFDPKWVEEIRKSWDGNYVFVCNIHLDCKS</sequence>
<accession>A0A1R2C859</accession>
<evidence type="ECO:0000256" key="1">
    <source>
        <dbReference type="SAM" id="Coils"/>
    </source>
</evidence>
<protein>
    <submittedName>
        <fullName evidence="2">Uncharacterized protein</fullName>
    </submittedName>
</protein>
<evidence type="ECO:0000313" key="3">
    <source>
        <dbReference type="Proteomes" id="UP000187209"/>
    </source>
</evidence>
<feature type="coiled-coil region" evidence="1">
    <location>
        <begin position="219"/>
        <end position="260"/>
    </location>
</feature>
<dbReference type="EMBL" id="MPUH01000245">
    <property type="protein sequence ID" value="OMJ85186.1"/>
    <property type="molecule type" value="Genomic_DNA"/>
</dbReference>